<dbReference type="Pfam" id="PF10087">
    <property type="entry name" value="DUF2325"/>
    <property type="match status" value="1"/>
</dbReference>
<dbReference type="Proteomes" id="UP001597296">
    <property type="component" value="Unassembled WGS sequence"/>
</dbReference>
<organism evidence="2 3">
    <name type="scientific">Phaeospirillum tilakii</name>
    <dbReference type="NCBI Taxonomy" id="741673"/>
    <lineage>
        <taxon>Bacteria</taxon>
        <taxon>Pseudomonadati</taxon>
        <taxon>Pseudomonadota</taxon>
        <taxon>Alphaproteobacteria</taxon>
        <taxon>Rhodospirillales</taxon>
        <taxon>Rhodospirillaceae</taxon>
        <taxon>Phaeospirillum</taxon>
    </lineage>
</organism>
<protein>
    <submittedName>
        <fullName evidence="2">DUF2325 domain-containing protein</fullName>
    </submittedName>
</protein>
<name>A0ABW5CG65_9PROT</name>
<dbReference type="RefSeq" id="WP_377318003.1">
    <property type="nucleotide sequence ID" value="NZ_JBHUIY010000036.1"/>
</dbReference>
<proteinExistence type="inferred from homology"/>
<keyword evidence="3" id="KW-1185">Reference proteome</keyword>
<evidence type="ECO:0000313" key="3">
    <source>
        <dbReference type="Proteomes" id="UP001597296"/>
    </source>
</evidence>
<comment type="caution">
    <text evidence="2">The sequence shown here is derived from an EMBL/GenBank/DDBJ whole genome shotgun (WGS) entry which is preliminary data.</text>
</comment>
<evidence type="ECO:0000256" key="1">
    <source>
        <dbReference type="ARBA" id="ARBA00007189"/>
    </source>
</evidence>
<dbReference type="EMBL" id="JBHUIY010000036">
    <property type="protein sequence ID" value="MFD2235120.1"/>
    <property type="molecule type" value="Genomic_DNA"/>
</dbReference>
<comment type="similarity">
    <text evidence="1">Belongs to the UPF0751 family.</text>
</comment>
<gene>
    <name evidence="2" type="ORF">ACFSNB_15005</name>
</gene>
<reference evidence="3" key="1">
    <citation type="journal article" date="2019" name="Int. J. Syst. Evol. Microbiol.">
        <title>The Global Catalogue of Microorganisms (GCM) 10K type strain sequencing project: providing services to taxonomists for standard genome sequencing and annotation.</title>
        <authorList>
            <consortium name="The Broad Institute Genomics Platform"/>
            <consortium name="The Broad Institute Genome Sequencing Center for Infectious Disease"/>
            <person name="Wu L."/>
            <person name="Ma J."/>
        </authorList>
    </citation>
    <scope>NUCLEOTIDE SEQUENCE [LARGE SCALE GENOMIC DNA]</scope>
    <source>
        <strain evidence="3">KCTC 15012</strain>
    </source>
</reference>
<accession>A0ABW5CG65</accession>
<evidence type="ECO:0000313" key="2">
    <source>
        <dbReference type="EMBL" id="MFD2235120.1"/>
    </source>
</evidence>
<dbReference type="InterPro" id="IPR016772">
    <property type="entry name" value="UCP020408"/>
</dbReference>
<sequence length="117" mass="12695">MSRTNDDTADCCDLCGRCILFVGGRGVQVAHLRRLVEARNGTLVYHDGGFEDGIGRLGRMIAQADTVMFPVDCISHNAHDQIKKACRRTDTPFVPVRSHGLGAFRQALEALPAQAAS</sequence>